<evidence type="ECO:0000313" key="3">
    <source>
        <dbReference type="Proteomes" id="UP000278627"/>
    </source>
</evidence>
<dbReference type="EMBL" id="UZAD01013141">
    <property type="protein sequence ID" value="VDN89986.1"/>
    <property type="molecule type" value="Genomic_DNA"/>
</dbReference>
<sequence>MFSTFTVVLACIVFIVGKGEAFSDYACVDEEEEGGVNCTQIKLEKKCAPETAFETGAIFCQKTCDLCDVDIDIDVGTGKDRPSLAE</sequence>
<evidence type="ECO:0000313" key="4">
    <source>
        <dbReference type="WBParaSite" id="BPAG_0000883801-mRNA-1"/>
    </source>
</evidence>
<dbReference type="Proteomes" id="UP000278627">
    <property type="component" value="Unassembled WGS sequence"/>
</dbReference>
<organism evidence="4">
    <name type="scientific">Brugia pahangi</name>
    <name type="common">Filarial nematode worm</name>
    <dbReference type="NCBI Taxonomy" id="6280"/>
    <lineage>
        <taxon>Eukaryota</taxon>
        <taxon>Metazoa</taxon>
        <taxon>Ecdysozoa</taxon>
        <taxon>Nematoda</taxon>
        <taxon>Chromadorea</taxon>
        <taxon>Rhabditida</taxon>
        <taxon>Spirurina</taxon>
        <taxon>Spiruromorpha</taxon>
        <taxon>Filarioidea</taxon>
        <taxon>Onchocercidae</taxon>
        <taxon>Brugia</taxon>
    </lineage>
</organism>
<dbReference type="WBParaSite" id="BPAG_0000883801-mRNA-1">
    <property type="protein sequence ID" value="BPAG_0000883801-mRNA-1"/>
    <property type="gene ID" value="BPAG_0000883801"/>
</dbReference>
<feature type="chain" id="PRO_5043122027" evidence="1">
    <location>
        <begin position="22"/>
        <end position="86"/>
    </location>
</feature>
<protein>
    <submittedName>
        <fullName evidence="4">ShKT domain-containing protein</fullName>
    </submittedName>
</protein>
<proteinExistence type="predicted"/>
<dbReference type="AlphaFoldDB" id="A0A0N4TKH3"/>
<keyword evidence="3" id="KW-1185">Reference proteome</keyword>
<feature type="signal peptide" evidence="1">
    <location>
        <begin position="1"/>
        <end position="21"/>
    </location>
</feature>
<name>A0A0N4TKH3_BRUPA</name>
<reference evidence="4" key="1">
    <citation type="submission" date="2017-02" db="UniProtKB">
        <authorList>
            <consortium name="WormBaseParasite"/>
        </authorList>
    </citation>
    <scope>IDENTIFICATION</scope>
</reference>
<accession>A0A0N4TKH3</accession>
<reference evidence="2 3" key="2">
    <citation type="submission" date="2018-11" db="EMBL/GenBank/DDBJ databases">
        <authorList>
            <consortium name="Pathogen Informatics"/>
        </authorList>
    </citation>
    <scope>NUCLEOTIDE SEQUENCE [LARGE SCALE GENOMIC DNA]</scope>
</reference>
<gene>
    <name evidence="2" type="ORF">BPAG_LOCUS8800</name>
</gene>
<evidence type="ECO:0000256" key="1">
    <source>
        <dbReference type="SAM" id="SignalP"/>
    </source>
</evidence>
<keyword evidence="1" id="KW-0732">Signal</keyword>
<evidence type="ECO:0000313" key="2">
    <source>
        <dbReference type="EMBL" id="VDN89986.1"/>
    </source>
</evidence>